<dbReference type="Proteomes" id="UP001241169">
    <property type="component" value="Unassembled WGS sequence"/>
</dbReference>
<protein>
    <submittedName>
        <fullName evidence="1">Uncharacterized protein</fullName>
    </submittedName>
</protein>
<accession>A0ABQ9SPI0</accession>
<dbReference type="EMBL" id="MOPA01000005">
    <property type="protein sequence ID" value="KAK1541414.1"/>
    <property type="molecule type" value="Genomic_DNA"/>
</dbReference>
<name>A0ABQ9SPI0_9PEZI</name>
<dbReference type="GeneID" id="85375571"/>
<comment type="caution">
    <text evidence="1">The sequence shown here is derived from an EMBL/GenBank/DDBJ whole genome shotgun (WGS) entry which is preliminary data.</text>
</comment>
<sequence>MKLDSGAGLAAAAVPLRLALLGGIFLSVPSFLLHLLLPTACDATLQVNLSSKIPMAPETLKLAVGGGNYARLRRYMEGSDEAIRT</sequence>
<proteinExistence type="predicted"/>
<gene>
    <name evidence="1" type="ORF">CPAR01_07403</name>
</gene>
<evidence type="ECO:0000313" key="2">
    <source>
        <dbReference type="Proteomes" id="UP001241169"/>
    </source>
</evidence>
<reference evidence="1 2" key="1">
    <citation type="submission" date="2016-10" db="EMBL/GenBank/DDBJ databases">
        <title>The genome sequence of Colletotrichum fioriniae PJ7.</title>
        <authorList>
            <person name="Baroncelli R."/>
        </authorList>
    </citation>
    <scope>NUCLEOTIDE SEQUENCE [LARGE SCALE GENOMIC DNA]</scope>
    <source>
        <strain evidence="1 2">IMI 384185</strain>
    </source>
</reference>
<organism evidence="1 2">
    <name type="scientific">Colletotrichum paranaense</name>
    <dbReference type="NCBI Taxonomy" id="1914294"/>
    <lineage>
        <taxon>Eukaryota</taxon>
        <taxon>Fungi</taxon>
        <taxon>Dikarya</taxon>
        <taxon>Ascomycota</taxon>
        <taxon>Pezizomycotina</taxon>
        <taxon>Sordariomycetes</taxon>
        <taxon>Hypocreomycetidae</taxon>
        <taxon>Glomerellales</taxon>
        <taxon>Glomerellaceae</taxon>
        <taxon>Colletotrichum</taxon>
        <taxon>Colletotrichum acutatum species complex</taxon>
    </lineage>
</organism>
<keyword evidence="2" id="KW-1185">Reference proteome</keyword>
<dbReference type="RefSeq" id="XP_060350546.1">
    <property type="nucleotide sequence ID" value="XM_060491672.1"/>
</dbReference>
<evidence type="ECO:0000313" key="1">
    <source>
        <dbReference type="EMBL" id="KAK1541414.1"/>
    </source>
</evidence>